<evidence type="ECO:0000259" key="7">
    <source>
        <dbReference type="PROSITE" id="PS51078"/>
    </source>
</evidence>
<dbReference type="Pfam" id="PF01614">
    <property type="entry name" value="IclR_C"/>
    <property type="match status" value="1"/>
</dbReference>
<organism evidence="8 9">
    <name type="scientific">Enterocloster bolteae (strain ATCC BAA-613 / DSM 15670 / CCUG 46953 / JCM 12243 / WAL 16351)</name>
    <name type="common">Clostridium bolteae</name>
    <dbReference type="NCBI Taxonomy" id="411902"/>
    <lineage>
        <taxon>Bacteria</taxon>
        <taxon>Bacillati</taxon>
        <taxon>Bacillota</taxon>
        <taxon>Clostridia</taxon>
        <taxon>Lachnospirales</taxon>
        <taxon>Lachnospiraceae</taxon>
        <taxon>Enterocloster</taxon>
    </lineage>
</organism>
<dbReference type="EMBL" id="ABCC02000048">
    <property type="protein sequence ID" value="EDP13422.1"/>
    <property type="molecule type" value="Genomic_DNA"/>
</dbReference>
<keyword evidence="2" id="KW-0238">DNA-binding</keyword>
<dbReference type="eggNOG" id="COG1414">
    <property type="taxonomic scope" value="Bacteria"/>
</dbReference>
<dbReference type="SMART" id="SM00346">
    <property type="entry name" value="HTH_ICLR"/>
    <property type="match status" value="1"/>
</dbReference>
<reference evidence="8 9" key="2">
    <citation type="submission" date="2007-09" db="EMBL/GenBank/DDBJ databases">
        <title>Draft genome sequence of Clostridium bolteae (ATCC BAA-613).</title>
        <authorList>
            <person name="Sudarsanam P."/>
            <person name="Ley R."/>
            <person name="Guruge J."/>
            <person name="Turnbaugh P.J."/>
            <person name="Mahowald M."/>
            <person name="Liep D."/>
            <person name="Gordon J."/>
        </authorList>
    </citation>
    <scope>NUCLEOTIDE SEQUENCE [LARGE SCALE GENOMIC DNA]</scope>
    <source>
        <strain evidence="9">ATCC BAA-613 / DSM 15670 / CCUG 46953 / JCM 12243 / WAL 16351</strain>
    </source>
</reference>
<dbReference type="InterPro" id="IPR011991">
    <property type="entry name" value="ArsR-like_HTH"/>
</dbReference>
<protein>
    <recommendedName>
        <fullName evidence="5">Glycerol operon regulatory protein</fullName>
    </recommendedName>
</protein>
<dbReference type="Gene3D" id="1.10.10.10">
    <property type="entry name" value="Winged helix-like DNA-binding domain superfamily/Winged helix DNA-binding domain"/>
    <property type="match status" value="1"/>
</dbReference>
<gene>
    <name evidence="8" type="ORF">CLOBOL_06337</name>
</gene>
<dbReference type="InterPro" id="IPR029016">
    <property type="entry name" value="GAF-like_dom_sf"/>
</dbReference>
<feature type="domain" description="IclR-ED" evidence="7">
    <location>
        <begin position="90"/>
        <end position="273"/>
    </location>
</feature>
<evidence type="ECO:0000256" key="4">
    <source>
        <dbReference type="ARBA" id="ARBA00058938"/>
    </source>
</evidence>
<name>A8S2K3_ENTBW</name>
<dbReference type="PANTHER" id="PTHR30136:SF24">
    <property type="entry name" value="HTH-TYPE TRANSCRIPTIONAL REPRESSOR ALLR"/>
    <property type="match status" value="1"/>
</dbReference>
<reference evidence="8 9" key="1">
    <citation type="submission" date="2007-08" db="EMBL/GenBank/DDBJ databases">
        <authorList>
            <person name="Fulton L."/>
            <person name="Clifton S."/>
            <person name="Fulton B."/>
            <person name="Xu J."/>
            <person name="Minx P."/>
            <person name="Pepin K.H."/>
            <person name="Johnson M."/>
            <person name="Thiruvilangam P."/>
            <person name="Bhonagiri V."/>
            <person name="Nash W.E."/>
            <person name="Mardis E.R."/>
            <person name="Wilson R.K."/>
        </authorList>
    </citation>
    <scope>NUCLEOTIDE SEQUENCE [LARGE SCALE GENOMIC DNA]</scope>
    <source>
        <strain evidence="9">ATCC BAA-613 / DSM 15670 / CCUG 46953 / JCM 12243 / WAL 16351</strain>
    </source>
</reference>
<dbReference type="Pfam" id="PF09339">
    <property type="entry name" value="HTH_IclR"/>
    <property type="match status" value="1"/>
</dbReference>
<dbReference type="InterPro" id="IPR036388">
    <property type="entry name" value="WH-like_DNA-bd_sf"/>
</dbReference>
<evidence type="ECO:0000256" key="5">
    <source>
        <dbReference type="ARBA" id="ARBA00070406"/>
    </source>
</evidence>
<comment type="function">
    <text evidence="4">May be an activator protein for the gylABX operon.</text>
</comment>
<evidence type="ECO:0000259" key="6">
    <source>
        <dbReference type="PROSITE" id="PS51077"/>
    </source>
</evidence>
<evidence type="ECO:0000313" key="8">
    <source>
        <dbReference type="EMBL" id="EDP13422.1"/>
    </source>
</evidence>
<dbReference type="GO" id="GO:0003700">
    <property type="term" value="F:DNA-binding transcription factor activity"/>
    <property type="evidence" value="ECO:0007669"/>
    <property type="project" value="TreeGrafter"/>
</dbReference>
<sequence>MGKSIDNIKNIDAGIDTGKDSYRSDKMIQSLDRAMTILSILEQKNTASVTEIAEELGVNKSTVSRLMETLKKHDMVQADPATKKYGLGFKILYLGEGVKRNINIITIARPFLTKLYDELDESVHLCAFNNDAAYVVDQVQSNKVYNLSATVGMAEPLHSSSVGKCILAFRAPFAAVRLLKDYPLTAYTPKTITDMDILMEQLAIIRSQGYAVDDEEIALGVRCIAAPIYDYRGEVNYSLGVSGTTNNIKPAAMDRYLSALLSASSQISSALGYKCGRQRPEVQPPVPYGDSGREE</sequence>
<dbReference type="SUPFAM" id="SSF55781">
    <property type="entry name" value="GAF domain-like"/>
    <property type="match status" value="1"/>
</dbReference>
<comment type="caution">
    <text evidence="8">The sequence shown here is derived from an EMBL/GenBank/DDBJ whole genome shotgun (WGS) entry which is preliminary data.</text>
</comment>
<dbReference type="CDD" id="cd00090">
    <property type="entry name" value="HTH_ARSR"/>
    <property type="match status" value="1"/>
</dbReference>
<dbReference type="InterPro" id="IPR036390">
    <property type="entry name" value="WH_DNA-bd_sf"/>
</dbReference>
<dbReference type="InterPro" id="IPR050707">
    <property type="entry name" value="HTH_MetabolicPath_Reg"/>
</dbReference>
<dbReference type="PROSITE" id="PS51077">
    <property type="entry name" value="HTH_ICLR"/>
    <property type="match status" value="1"/>
</dbReference>
<dbReference type="PROSITE" id="PS51078">
    <property type="entry name" value="ICLR_ED"/>
    <property type="match status" value="1"/>
</dbReference>
<dbReference type="InterPro" id="IPR005471">
    <property type="entry name" value="Tscrpt_reg_IclR_N"/>
</dbReference>
<dbReference type="Proteomes" id="UP000005396">
    <property type="component" value="Unassembled WGS sequence"/>
</dbReference>
<keyword evidence="1" id="KW-0805">Transcription regulation</keyword>
<evidence type="ECO:0000256" key="3">
    <source>
        <dbReference type="ARBA" id="ARBA00023163"/>
    </source>
</evidence>
<dbReference type="InterPro" id="IPR014757">
    <property type="entry name" value="Tscrpt_reg_IclR_C"/>
</dbReference>
<dbReference type="GO" id="GO:0045892">
    <property type="term" value="P:negative regulation of DNA-templated transcription"/>
    <property type="evidence" value="ECO:0007669"/>
    <property type="project" value="TreeGrafter"/>
</dbReference>
<dbReference type="HOGENOM" id="CLU_062618_7_1_9"/>
<feature type="domain" description="HTH iclR-type" evidence="6">
    <location>
        <begin position="28"/>
        <end position="89"/>
    </location>
</feature>
<proteinExistence type="predicted"/>
<dbReference type="PaxDb" id="411902-CLOBOL_06337"/>
<keyword evidence="3" id="KW-0804">Transcription</keyword>
<evidence type="ECO:0000256" key="2">
    <source>
        <dbReference type="ARBA" id="ARBA00023125"/>
    </source>
</evidence>
<dbReference type="FunFam" id="1.10.10.10:FF:000056">
    <property type="entry name" value="IclR family transcriptional regulator"/>
    <property type="match status" value="1"/>
</dbReference>
<evidence type="ECO:0000256" key="1">
    <source>
        <dbReference type="ARBA" id="ARBA00023015"/>
    </source>
</evidence>
<dbReference type="SUPFAM" id="SSF46785">
    <property type="entry name" value="Winged helix' DNA-binding domain"/>
    <property type="match status" value="1"/>
</dbReference>
<accession>A8S2K3</accession>
<dbReference type="AlphaFoldDB" id="A8S2K3"/>
<dbReference type="PANTHER" id="PTHR30136">
    <property type="entry name" value="HELIX-TURN-HELIX TRANSCRIPTIONAL REGULATOR, ICLR FAMILY"/>
    <property type="match status" value="1"/>
</dbReference>
<dbReference type="Gene3D" id="3.30.450.40">
    <property type="match status" value="1"/>
</dbReference>
<dbReference type="GO" id="GO:0003677">
    <property type="term" value="F:DNA binding"/>
    <property type="evidence" value="ECO:0007669"/>
    <property type="project" value="UniProtKB-KW"/>
</dbReference>
<evidence type="ECO:0000313" key="9">
    <source>
        <dbReference type="Proteomes" id="UP000005396"/>
    </source>
</evidence>